<name>A0AB39QL29_9ACTN</name>
<dbReference type="RefSeq" id="WP_369222571.1">
    <property type="nucleotide sequence ID" value="NZ_CP163441.1"/>
</dbReference>
<evidence type="ECO:0000313" key="2">
    <source>
        <dbReference type="EMBL" id="XDQ43441.1"/>
    </source>
</evidence>
<keyword evidence="1" id="KW-0732">Signal</keyword>
<proteinExistence type="predicted"/>
<feature type="chain" id="PRO_5044254407" description="Calcium-binding protein" evidence="1">
    <location>
        <begin position="31"/>
        <end position="266"/>
    </location>
</feature>
<protein>
    <recommendedName>
        <fullName evidence="3">Calcium-binding protein</fullName>
    </recommendedName>
</protein>
<feature type="signal peptide" evidence="1">
    <location>
        <begin position="1"/>
        <end position="30"/>
    </location>
</feature>
<accession>A0AB39QL29</accession>
<evidence type="ECO:0008006" key="3">
    <source>
        <dbReference type="Google" id="ProtNLM"/>
    </source>
</evidence>
<evidence type="ECO:0000256" key="1">
    <source>
        <dbReference type="SAM" id="SignalP"/>
    </source>
</evidence>
<sequence>MRIRPAVTAVTLATGLFALATSVLPTAAQAADRAAPSDTVFSNVVVNGGKDIVLGLTTKKTVTLTWTATDPDGVAASWAYLWHGPNTDDADGILPLYPPTGTCTVSPTDPTTSACTVSIAVDAARDLDHNGLAGTWKVLAGAQDRTDDWTEIDAAGTARVKRLAKVTVNASPEPVKKGRTVTVTGRLTRANWGSGSYTGYQGQTVRLQFRKKGSSTYTTLKTVTSGSAGALRTTTKAKTDGYFRYVFAGTGTTGPATAAGDFVDVR</sequence>
<dbReference type="AlphaFoldDB" id="A0AB39QL29"/>
<organism evidence="2">
    <name type="scientific">Streptomyces sp. R39</name>
    <dbReference type="NCBI Taxonomy" id="3238631"/>
    <lineage>
        <taxon>Bacteria</taxon>
        <taxon>Bacillati</taxon>
        <taxon>Actinomycetota</taxon>
        <taxon>Actinomycetes</taxon>
        <taxon>Kitasatosporales</taxon>
        <taxon>Streptomycetaceae</taxon>
        <taxon>Streptomyces</taxon>
    </lineage>
</organism>
<gene>
    <name evidence="2" type="ORF">AB5J52_14865</name>
</gene>
<reference evidence="2" key="1">
    <citation type="submission" date="2024-07" db="EMBL/GenBank/DDBJ databases">
        <authorList>
            <person name="Yu S.T."/>
        </authorList>
    </citation>
    <scope>NUCLEOTIDE SEQUENCE</scope>
    <source>
        <strain evidence="2">R39</strain>
    </source>
</reference>
<dbReference type="EMBL" id="CP163441">
    <property type="protein sequence ID" value="XDQ43441.1"/>
    <property type="molecule type" value="Genomic_DNA"/>
</dbReference>